<dbReference type="InterPro" id="IPR050640">
    <property type="entry name" value="Bact_2-comp_sensor_kinase"/>
</dbReference>
<keyword evidence="5" id="KW-1133">Transmembrane helix</keyword>
<dbReference type="Proteomes" id="UP000824229">
    <property type="component" value="Unassembled WGS sequence"/>
</dbReference>
<dbReference type="PANTHER" id="PTHR34220:SF7">
    <property type="entry name" value="SENSOR HISTIDINE KINASE YPDA"/>
    <property type="match status" value="1"/>
</dbReference>
<evidence type="ECO:0000256" key="4">
    <source>
        <dbReference type="ARBA" id="ARBA00022777"/>
    </source>
</evidence>
<dbReference type="PANTHER" id="PTHR34220">
    <property type="entry name" value="SENSOR HISTIDINE KINASE YPDA"/>
    <property type="match status" value="1"/>
</dbReference>
<dbReference type="EMBL" id="JAHLFQ010000036">
    <property type="protein sequence ID" value="MBU3803504.1"/>
    <property type="molecule type" value="Genomic_DNA"/>
</dbReference>
<dbReference type="CDD" id="cd06225">
    <property type="entry name" value="HAMP"/>
    <property type="match status" value="1"/>
</dbReference>
<sequence length="597" mass="69251">MYSLKYKLMSFLSSMKIRHKILLLNILILLVPIILLAMGSIEYYQTIQIKEQIDSVESELNEASTHLINSTEICNMAMQTILLNSEVEKFVGQLMEDTELSIHQIIKFNNTEVKAIERLVNTNPYIHSIRFYLDKEILELAPVIYRASRFNKQELIKEAEMGMWYFEEVDNISAIQKVATYQEPLGTLISPYLDIKRQQIGIVEVAIPMKMMFPLMYETTEEEVMYFIDKQHRIYQDQQSEIKKWQLDEEIILQLIDDEEAIKVTELGHEQVVVGYKSIKNIGGYIIKIHSLEKVFKQMDFLRVMVTFGVAFLVLLITLLINKSTHIVFKNFYKVLDAIQEIQKGNLDIKIDDFGKGEIGDLGRNIQTMARSIKELMEDKVNRQTLIKDSEIRALQNQINAHFIYNVLESIKMMAEIEGSFDISDAITSLGNLLRYSMKWKSPTIKVKDEINYIEDYIALLNLRYDYKIILNIMLPERILEQVIPKMCIQPIVENAIKHGIEELAEDTIILIKGKMLENYFLIEVTDSGIGMNEEQVEKLRMKIRGELVEEKQSSNGIGLKNVQDRIALCFGSEYGLEVVSKERCFTKIIIKIPYSN</sequence>
<comment type="subcellular location">
    <subcellularLocation>
        <location evidence="1">Membrane</location>
    </subcellularLocation>
</comment>
<keyword evidence="3" id="KW-0808">Transferase</keyword>
<feature type="domain" description="HAMP" evidence="6">
    <location>
        <begin position="334"/>
        <end position="378"/>
    </location>
</feature>
<evidence type="ECO:0000256" key="3">
    <source>
        <dbReference type="ARBA" id="ARBA00022679"/>
    </source>
</evidence>
<name>A0A9E2KB21_9FIRM</name>
<reference evidence="7" key="2">
    <citation type="submission" date="2021-04" db="EMBL/GenBank/DDBJ databases">
        <authorList>
            <person name="Gilroy R."/>
        </authorList>
    </citation>
    <scope>NUCLEOTIDE SEQUENCE</scope>
    <source>
        <strain evidence="7">B5-657</strain>
    </source>
</reference>
<keyword evidence="4 7" id="KW-0418">Kinase</keyword>
<evidence type="ECO:0000256" key="2">
    <source>
        <dbReference type="ARBA" id="ARBA00022553"/>
    </source>
</evidence>
<dbReference type="Pfam" id="PF02518">
    <property type="entry name" value="HATPase_c"/>
    <property type="match status" value="1"/>
</dbReference>
<dbReference type="AlphaFoldDB" id="A0A9E2KB21"/>
<evidence type="ECO:0000256" key="5">
    <source>
        <dbReference type="SAM" id="Phobius"/>
    </source>
</evidence>
<dbReference type="SUPFAM" id="SSF55874">
    <property type="entry name" value="ATPase domain of HSP90 chaperone/DNA topoisomerase II/histidine kinase"/>
    <property type="match status" value="1"/>
</dbReference>
<dbReference type="SUPFAM" id="SSF158472">
    <property type="entry name" value="HAMP domain-like"/>
    <property type="match status" value="1"/>
</dbReference>
<dbReference type="GO" id="GO:0000155">
    <property type="term" value="F:phosphorelay sensor kinase activity"/>
    <property type="evidence" value="ECO:0007669"/>
    <property type="project" value="InterPro"/>
</dbReference>
<dbReference type="Pfam" id="PF00672">
    <property type="entry name" value="HAMP"/>
    <property type="match status" value="1"/>
</dbReference>
<gene>
    <name evidence="7" type="ORF">H9872_01935</name>
</gene>
<keyword evidence="5" id="KW-0812">Transmembrane</keyword>
<reference evidence="7" key="1">
    <citation type="journal article" date="2021" name="PeerJ">
        <title>Extensive microbial diversity within the chicken gut microbiome revealed by metagenomics and culture.</title>
        <authorList>
            <person name="Gilroy R."/>
            <person name="Ravi A."/>
            <person name="Getino M."/>
            <person name="Pursley I."/>
            <person name="Horton D.L."/>
            <person name="Alikhan N.F."/>
            <person name="Baker D."/>
            <person name="Gharbi K."/>
            <person name="Hall N."/>
            <person name="Watson M."/>
            <person name="Adriaenssens E.M."/>
            <person name="Foster-Nyarko E."/>
            <person name="Jarju S."/>
            <person name="Secka A."/>
            <person name="Antonio M."/>
            <person name="Oren A."/>
            <person name="Chaudhuri R.R."/>
            <person name="La Ragione R."/>
            <person name="Hildebrand F."/>
            <person name="Pallen M.J."/>
        </authorList>
    </citation>
    <scope>NUCLEOTIDE SEQUENCE</scope>
    <source>
        <strain evidence="7">B5-657</strain>
    </source>
</reference>
<dbReference type="Gene3D" id="3.30.565.10">
    <property type="entry name" value="Histidine kinase-like ATPase, C-terminal domain"/>
    <property type="match status" value="1"/>
</dbReference>
<dbReference type="InterPro" id="IPR010559">
    <property type="entry name" value="Sig_transdc_His_kin_internal"/>
</dbReference>
<protein>
    <submittedName>
        <fullName evidence="7">Histidine kinase</fullName>
    </submittedName>
</protein>
<evidence type="ECO:0000259" key="6">
    <source>
        <dbReference type="PROSITE" id="PS50885"/>
    </source>
</evidence>
<dbReference type="GO" id="GO:0016020">
    <property type="term" value="C:membrane"/>
    <property type="evidence" value="ECO:0007669"/>
    <property type="project" value="UniProtKB-SubCell"/>
</dbReference>
<comment type="caution">
    <text evidence="7">The sequence shown here is derived from an EMBL/GenBank/DDBJ whole genome shotgun (WGS) entry which is preliminary data.</text>
</comment>
<evidence type="ECO:0000313" key="8">
    <source>
        <dbReference type="Proteomes" id="UP000824229"/>
    </source>
</evidence>
<keyword evidence="5" id="KW-0472">Membrane</keyword>
<dbReference type="InterPro" id="IPR003660">
    <property type="entry name" value="HAMP_dom"/>
</dbReference>
<dbReference type="SMART" id="SM00387">
    <property type="entry name" value="HATPase_c"/>
    <property type="match status" value="1"/>
</dbReference>
<feature type="transmembrane region" description="Helical" evidence="5">
    <location>
        <begin position="21"/>
        <end position="41"/>
    </location>
</feature>
<organism evidence="7 8">
    <name type="scientific">Candidatus Cellulosilyticum pullistercoris</name>
    <dbReference type="NCBI Taxonomy" id="2838521"/>
    <lineage>
        <taxon>Bacteria</taxon>
        <taxon>Bacillati</taxon>
        <taxon>Bacillota</taxon>
        <taxon>Clostridia</taxon>
        <taxon>Lachnospirales</taxon>
        <taxon>Cellulosilyticaceae</taxon>
        <taxon>Cellulosilyticum</taxon>
    </lineage>
</organism>
<evidence type="ECO:0000313" key="7">
    <source>
        <dbReference type="EMBL" id="MBU3803504.1"/>
    </source>
</evidence>
<dbReference type="PROSITE" id="PS50885">
    <property type="entry name" value="HAMP"/>
    <property type="match status" value="1"/>
</dbReference>
<evidence type="ECO:0000256" key="1">
    <source>
        <dbReference type="ARBA" id="ARBA00004370"/>
    </source>
</evidence>
<accession>A0A9E2KB21</accession>
<dbReference type="Pfam" id="PF06580">
    <property type="entry name" value="His_kinase"/>
    <property type="match status" value="1"/>
</dbReference>
<feature type="transmembrane region" description="Helical" evidence="5">
    <location>
        <begin position="301"/>
        <end position="321"/>
    </location>
</feature>
<dbReference type="SMART" id="SM00304">
    <property type="entry name" value="HAMP"/>
    <property type="match status" value="1"/>
</dbReference>
<keyword evidence="2" id="KW-0597">Phosphoprotein</keyword>
<proteinExistence type="predicted"/>
<dbReference type="InterPro" id="IPR003594">
    <property type="entry name" value="HATPase_dom"/>
</dbReference>
<dbReference type="InterPro" id="IPR036890">
    <property type="entry name" value="HATPase_C_sf"/>
</dbReference>
<dbReference type="Gene3D" id="6.10.340.10">
    <property type="match status" value="1"/>
</dbReference>